<dbReference type="SMART" id="SM00360">
    <property type="entry name" value="RRM"/>
    <property type="match status" value="1"/>
</dbReference>
<dbReference type="Gene3D" id="3.30.70.330">
    <property type="match status" value="1"/>
</dbReference>
<dbReference type="Pfam" id="PF00076">
    <property type="entry name" value="RRM_1"/>
    <property type="match status" value="1"/>
</dbReference>
<proteinExistence type="predicted"/>
<reference evidence="3" key="1">
    <citation type="submission" date="2022-07" db="EMBL/GenBank/DDBJ databases">
        <title>Phylogenomic reconstructions and comparative analyses of Kickxellomycotina fungi.</title>
        <authorList>
            <person name="Reynolds N.K."/>
            <person name="Stajich J.E."/>
            <person name="Barry K."/>
            <person name="Grigoriev I.V."/>
            <person name="Crous P."/>
            <person name="Smith M.E."/>
        </authorList>
    </citation>
    <scope>NUCLEOTIDE SEQUENCE</scope>
    <source>
        <strain evidence="3">BCRC 34381</strain>
    </source>
</reference>
<evidence type="ECO:0000313" key="3">
    <source>
        <dbReference type="EMBL" id="KAJ1729104.1"/>
    </source>
</evidence>
<dbReference type="Proteomes" id="UP001143981">
    <property type="component" value="Unassembled WGS sequence"/>
</dbReference>
<dbReference type="PANTHER" id="PTHR48038">
    <property type="entry name" value="RIBONUCLEOPROTEIN RB97D"/>
    <property type="match status" value="1"/>
</dbReference>
<feature type="domain" description="RRM" evidence="2">
    <location>
        <begin position="7"/>
        <end position="81"/>
    </location>
</feature>
<name>A0A9W7YAR4_9FUNG</name>
<dbReference type="SUPFAM" id="SSF54928">
    <property type="entry name" value="RNA-binding domain, RBD"/>
    <property type="match status" value="1"/>
</dbReference>
<organism evidence="3 4">
    <name type="scientific">Coemansia biformis</name>
    <dbReference type="NCBI Taxonomy" id="1286918"/>
    <lineage>
        <taxon>Eukaryota</taxon>
        <taxon>Fungi</taxon>
        <taxon>Fungi incertae sedis</taxon>
        <taxon>Zoopagomycota</taxon>
        <taxon>Kickxellomycotina</taxon>
        <taxon>Kickxellomycetes</taxon>
        <taxon>Kickxellales</taxon>
        <taxon>Kickxellaceae</taxon>
        <taxon>Coemansia</taxon>
    </lineage>
</organism>
<accession>A0A9W7YAR4</accession>
<dbReference type="InterPro" id="IPR035979">
    <property type="entry name" value="RBD_domain_sf"/>
</dbReference>
<dbReference type="AlphaFoldDB" id="A0A9W7YAR4"/>
<dbReference type="CDD" id="cd00590">
    <property type="entry name" value="RRM_SF"/>
    <property type="match status" value="1"/>
</dbReference>
<comment type="caution">
    <text evidence="3">The sequence shown here is derived from an EMBL/GenBank/DDBJ whole genome shotgun (WGS) entry which is preliminary data.</text>
</comment>
<keyword evidence="1" id="KW-0694">RNA-binding</keyword>
<dbReference type="GO" id="GO:0003723">
    <property type="term" value="F:RNA binding"/>
    <property type="evidence" value="ECO:0007669"/>
    <property type="project" value="UniProtKB-UniRule"/>
</dbReference>
<dbReference type="PANTHER" id="PTHR48038:SF1">
    <property type="entry name" value="RIBONUCLEOPROTEIN RB97D"/>
    <property type="match status" value="1"/>
</dbReference>
<dbReference type="EMBL" id="JANBOI010000673">
    <property type="protein sequence ID" value="KAJ1729104.1"/>
    <property type="molecule type" value="Genomic_DNA"/>
</dbReference>
<evidence type="ECO:0000259" key="2">
    <source>
        <dbReference type="PROSITE" id="PS50102"/>
    </source>
</evidence>
<evidence type="ECO:0000313" key="4">
    <source>
        <dbReference type="Proteomes" id="UP001143981"/>
    </source>
</evidence>
<dbReference type="InterPro" id="IPR012677">
    <property type="entry name" value="Nucleotide-bd_a/b_plait_sf"/>
</dbReference>
<dbReference type="OrthoDB" id="5970at2759"/>
<evidence type="ECO:0000256" key="1">
    <source>
        <dbReference type="PROSITE-ProRule" id="PRU00176"/>
    </source>
</evidence>
<sequence>MSAEPTAQLFIGRLSSAATASELERTFCKFGELVRCEVKRGTNMCYAFVEYSSPDHAAEALRKCNGMPVCGEDIVVQFARAAARKRDNNNCFRCGREGAFARESPRMPAWLGQAA</sequence>
<keyword evidence="4" id="KW-1185">Reference proteome</keyword>
<dbReference type="InterPro" id="IPR000504">
    <property type="entry name" value="RRM_dom"/>
</dbReference>
<protein>
    <recommendedName>
        <fullName evidence="2">RRM domain-containing protein</fullName>
    </recommendedName>
</protein>
<dbReference type="PROSITE" id="PS50102">
    <property type="entry name" value="RRM"/>
    <property type="match status" value="1"/>
</dbReference>
<gene>
    <name evidence="3" type="ORF">LPJ61_003689</name>
</gene>